<dbReference type="SUPFAM" id="SSF52540">
    <property type="entry name" value="P-loop containing nucleoside triphosphate hydrolases"/>
    <property type="match status" value="1"/>
</dbReference>
<dbReference type="AlphaFoldDB" id="A0A163YU14"/>
<reference evidence="1 2" key="1">
    <citation type="submission" date="2016-03" db="EMBL/GenBank/DDBJ databases">
        <title>Microsymbionts genomes from the relict species Vavilovia formosa (Stev.) Fed.</title>
        <authorList>
            <person name="Kopat V."/>
            <person name="Chirak E."/>
            <person name="Kimeklis A."/>
            <person name="Andronov E."/>
        </authorList>
    </citation>
    <scope>NUCLEOTIDE SEQUENCE [LARGE SCALE GENOMIC DNA]</scope>
    <source>
        <strain evidence="1 2">Vaf07</strain>
    </source>
</reference>
<dbReference type="InterPro" id="IPR027417">
    <property type="entry name" value="P-loop_NTPase"/>
</dbReference>
<dbReference type="InterPro" id="IPR015223">
    <property type="entry name" value="MipZ"/>
</dbReference>
<evidence type="ECO:0000313" key="2">
    <source>
        <dbReference type="Proteomes" id="UP000076574"/>
    </source>
</evidence>
<accession>A0A163YU14</accession>
<dbReference type="PANTHER" id="PTHR13696">
    <property type="entry name" value="P-LOOP CONTAINING NUCLEOSIDE TRIPHOSPHATE HYDROLASE"/>
    <property type="match status" value="1"/>
</dbReference>
<dbReference type="Pfam" id="PF09140">
    <property type="entry name" value="MipZ"/>
    <property type="match status" value="1"/>
</dbReference>
<dbReference type="STRING" id="943830.A4A58_29145"/>
<dbReference type="Proteomes" id="UP000076574">
    <property type="component" value="Unassembled WGS sequence"/>
</dbReference>
<dbReference type="InterPro" id="IPR050678">
    <property type="entry name" value="DNA_Partitioning_ATPase"/>
</dbReference>
<sequence>MLMQTTQGQSGTAHVIVLGNEKGGSGKSTTALHIAVALLKAGQRVATIDLDSRQQSFTRYIANRAAWAQSAGLALEVPTHSCVKLGETMQIADNEAFELDQFMTAVSAVERTHHFIVIDTPGSDTYLMRLAHSMADTLVTPINDSFLDFDVLGAVDAASYKVTGESHYSKMAREARRKRRQHDGSTTDWIVVRNRLSMLGSHNKMLVAGVLDQLSLQLGFRAIDGLAERVMYREFFPRGLTALDDLNEATLGRRPSMGHVTAREEVIELLRKLKLPLDERGRRRAANRAEWFAQVDKPLDVHDILGN</sequence>
<dbReference type="Gene3D" id="3.40.50.300">
    <property type="entry name" value="P-loop containing nucleotide triphosphate hydrolases"/>
    <property type="match status" value="1"/>
</dbReference>
<dbReference type="EMBL" id="LVYV01000020">
    <property type="protein sequence ID" value="KZD22574.1"/>
    <property type="molecule type" value="Genomic_DNA"/>
</dbReference>
<keyword evidence="2" id="KW-1185">Reference proteome</keyword>
<dbReference type="RefSeq" id="WP_068734373.1">
    <property type="nucleotide sequence ID" value="NZ_LVYV01000020.1"/>
</dbReference>
<dbReference type="PANTHER" id="PTHR13696:SF96">
    <property type="entry name" value="COBQ_COBB_MIND_PARA NUCLEOTIDE BINDING DOMAIN-CONTAINING PROTEIN"/>
    <property type="match status" value="1"/>
</dbReference>
<dbReference type="OrthoDB" id="13869at2"/>
<evidence type="ECO:0000313" key="1">
    <source>
        <dbReference type="EMBL" id="KZD22574.1"/>
    </source>
</evidence>
<proteinExistence type="predicted"/>
<organism evidence="1 2">
    <name type="scientific">Tardiphaga robiniae</name>
    <dbReference type="NCBI Taxonomy" id="943830"/>
    <lineage>
        <taxon>Bacteria</taxon>
        <taxon>Pseudomonadati</taxon>
        <taxon>Pseudomonadota</taxon>
        <taxon>Alphaproteobacteria</taxon>
        <taxon>Hyphomicrobiales</taxon>
        <taxon>Nitrobacteraceae</taxon>
        <taxon>Tardiphaga</taxon>
    </lineage>
</organism>
<protein>
    <submittedName>
        <fullName evidence="1">ATPase</fullName>
    </submittedName>
</protein>
<dbReference type="CDD" id="cd02042">
    <property type="entry name" value="ParAB_family"/>
    <property type="match status" value="1"/>
</dbReference>
<name>A0A163YU14_9BRAD</name>
<gene>
    <name evidence="1" type="ORF">A4A58_29145</name>
</gene>
<comment type="caution">
    <text evidence="1">The sequence shown here is derived from an EMBL/GenBank/DDBJ whole genome shotgun (WGS) entry which is preliminary data.</text>
</comment>